<evidence type="ECO:0000256" key="4">
    <source>
        <dbReference type="ARBA" id="ARBA00022801"/>
    </source>
</evidence>
<dbReference type="GO" id="GO:0000287">
    <property type="term" value="F:magnesium ion binding"/>
    <property type="evidence" value="ECO:0007669"/>
    <property type="project" value="UniProtKB-UniRule"/>
</dbReference>
<comment type="cofactor">
    <cofactor evidence="1 6">
        <name>Mg(2+)</name>
        <dbReference type="ChEBI" id="CHEBI:18420"/>
    </cofactor>
</comment>
<evidence type="ECO:0000313" key="8">
    <source>
        <dbReference type="Proteomes" id="UP000189800"/>
    </source>
</evidence>
<feature type="binding site" evidence="6">
    <location>
        <position position="72"/>
    </location>
    <ligand>
        <name>Mg(2+)</name>
        <dbReference type="ChEBI" id="CHEBI:18420"/>
        <label>2</label>
    </ligand>
</feature>
<feature type="binding site" evidence="6">
    <location>
        <position position="104"/>
    </location>
    <ligand>
        <name>Mg(2+)</name>
        <dbReference type="ChEBI" id="CHEBI:18420"/>
        <label>1</label>
    </ligand>
</feature>
<keyword evidence="4 6" id="KW-0378">Hydrolase</keyword>
<dbReference type="GO" id="GO:0005737">
    <property type="term" value="C:cytoplasm"/>
    <property type="evidence" value="ECO:0007669"/>
    <property type="project" value="UniProtKB-SubCell"/>
</dbReference>
<keyword evidence="2 6" id="KW-0963">Cytoplasm</keyword>
<keyword evidence="5 6" id="KW-0460">Magnesium</keyword>
<evidence type="ECO:0000256" key="5">
    <source>
        <dbReference type="ARBA" id="ARBA00022842"/>
    </source>
</evidence>
<dbReference type="STRING" id="470453.B0680_04420"/>
<comment type="subcellular location">
    <subcellularLocation>
        <location evidence="6">Cytoplasm</location>
    </subcellularLocation>
</comment>
<comment type="subunit">
    <text evidence="6">Homohexamer.</text>
</comment>
<keyword evidence="3 6" id="KW-0479">Metal-binding</keyword>
<dbReference type="CDD" id="cd00412">
    <property type="entry name" value="pyrophosphatase"/>
    <property type="match status" value="1"/>
</dbReference>
<accession>A0A1T0CQR1</accession>
<dbReference type="InterPro" id="IPR008162">
    <property type="entry name" value="Pyrophosphatase"/>
</dbReference>
<dbReference type="InterPro" id="IPR036649">
    <property type="entry name" value="Pyrophosphatase_sf"/>
</dbReference>
<gene>
    <name evidence="6" type="primary">ppa</name>
    <name evidence="7" type="ORF">B0680_04420</name>
</gene>
<comment type="catalytic activity">
    <reaction evidence="6">
        <text>diphosphate + H2O = 2 phosphate + H(+)</text>
        <dbReference type="Rhea" id="RHEA:24576"/>
        <dbReference type="ChEBI" id="CHEBI:15377"/>
        <dbReference type="ChEBI" id="CHEBI:15378"/>
        <dbReference type="ChEBI" id="CHEBI:33019"/>
        <dbReference type="ChEBI" id="CHEBI:43474"/>
        <dbReference type="EC" id="3.6.1.1"/>
    </reaction>
</comment>
<evidence type="ECO:0000256" key="1">
    <source>
        <dbReference type="ARBA" id="ARBA00001946"/>
    </source>
</evidence>
<dbReference type="EMBL" id="MUYU01000009">
    <property type="protein sequence ID" value="OOS24677.1"/>
    <property type="molecule type" value="Genomic_DNA"/>
</dbReference>
<keyword evidence="8" id="KW-1185">Reference proteome</keyword>
<dbReference type="HAMAP" id="MF_00209">
    <property type="entry name" value="Inorganic_PPase"/>
    <property type="match status" value="1"/>
</dbReference>
<feature type="binding site" evidence="6">
    <location>
        <position position="142"/>
    </location>
    <ligand>
        <name>substrate</name>
    </ligand>
</feature>
<dbReference type="RefSeq" id="WP_078253846.1">
    <property type="nucleotide sequence ID" value="NZ_MUYU01000009.1"/>
</dbReference>
<evidence type="ECO:0000256" key="3">
    <source>
        <dbReference type="ARBA" id="ARBA00022723"/>
    </source>
</evidence>
<feature type="binding site" evidence="6">
    <location>
        <position position="45"/>
    </location>
    <ligand>
        <name>substrate</name>
    </ligand>
</feature>
<evidence type="ECO:0000256" key="2">
    <source>
        <dbReference type="ARBA" id="ARBA00022490"/>
    </source>
</evidence>
<reference evidence="7 8" key="1">
    <citation type="submission" date="2017-02" db="EMBL/GenBank/DDBJ databases">
        <title>Draft genome sequence of Moraxella pluranimalium CCUG 54913T type strain.</title>
        <authorList>
            <person name="Salva-Serra F."/>
            <person name="Engstrom-Jakobsson H."/>
            <person name="Thorell K."/>
            <person name="Jaen-Luchoro D."/>
            <person name="Gonzales-Siles L."/>
            <person name="Karlsson R."/>
            <person name="Yazdan S."/>
            <person name="Boulund F."/>
            <person name="Johnning A."/>
            <person name="Engstrand L."/>
            <person name="Kristiansson E."/>
            <person name="Moore E."/>
        </authorList>
    </citation>
    <scope>NUCLEOTIDE SEQUENCE [LARGE SCALE GENOMIC DNA]</scope>
    <source>
        <strain evidence="7 8">CCUG 54913</strain>
    </source>
</reference>
<dbReference type="Gene3D" id="3.90.80.10">
    <property type="entry name" value="Inorganic pyrophosphatase"/>
    <property type="match status" value="1"/>
</dbReference>
<evidence type="ECO:0000313" key="7">
    <source>
        <dbReference type="EMBL" id="OOS24677.1"/>
    </source>
</evidence>
<feature type="binding site" evidence="6">
    <location>
        <position position="31"/>
    </location>
    <ligand>
        <name>substrate</name>
    </ligand>
</feature>
<dbReference type="Pfam" id="PF00719">
    <property type="entry name" value="Pyrophosphatase"/>
    <property type="match status" value="1"/>
</dbReference>
<comment type="similarity">
    <text evidence="6">Belongs to the PPase family.</text>
</comment>
<dbReference type="SUPFAM" id="SSF50324">
    <property type="entry name" value="Inorganic pyrophosphatase"/>
    <property type="match status" value="1"/>
</dbReference>
<proteinExistence type="inferred from homology"/>
<dbReference type="PANTHER" id="PTHR10286">
    <property type="entry name" value="INORGANIC PYROPHOSPHATASE"/>
    <property type="match status" value="1"/>
</dbReference>
<protein>
    <recommendedName>
        <fullName evidence="6">Inorganic pyrophosphatase</fullName>
        <ecNumber evidence="6">3.6.1.1</ecNumber>
    </recommendedName>
    <alternativeName>
        <fullName evidence="6">Pyrophosphate phospho-hydrolase</fullName>
        <shortName evidence="6">PPase</shortName>
    </alternativeName>
</protein>
<dbReference type="OrthoDB" id="5187599at2"/>
<feature type="binding site" evidence="6">
    <location>
        <position position="72"/>
    </location>
    <ligand>
        <name>Mg(2+)</name>
        <dbReference type="ChEBI" id="CHEBI:18420"/>
        <label>1</label>
    </ligand>
</feature>
<comment type="function">
    <text evidence="6">Catalyzes the hydrolysis of inorganic pyrophosphate (PPi) forming two phosphate ions.</text>
</comment>
<dbReference type="PROSITE" id="PS00387">
    <property type="entry name" value="PPASE"/>
    <property type="match status" value="1"/>
</dbReference>
<evidence type="ECO:0000256" key="6">
    <source>
        <dbReference type="HAMAP-Rule" id="MF_00209"/>
    </source>
</evidence>
<dbReference type="Proteomes" id="UP000189800">
    <property type="component" value="Unassembled WGS sequence"/>
</dbReference>
<dbReference type="GO" id="GO:0006796">
    <property type="term" value="P:phosphate-containing compound metabolic process"/>
    <property type="evidence" value="ECO:0007669"/>
    <property type="project" value="InterPro"/>
</dbReference>
<feature type="binding site" evidence="6">
    <location>
        <position position="67"/>
    </location>
    <ligand>
        <name>Mg(2+)</name>
        <dbReference type="ChEBI" id="CHEBI:18420"/>
        <label>1</label>
    </ligand>
</feature>
<dbReference type="EC" id="3.6.1.1" evidence="6"/>
<dbReference type="FunFam" id="3.90.80.10:FF:000006">
    <property type="entry name" value="Inorganic pyrophosphatase"/>
    <property type="match status" value="1"/>
</dbReference>
<dbReference type="GO" id="GO:0004427">
    <property type="term" value="F:inorganic diphosphate phosphatase activity"/>
    <property type="evidence" value="ECO:0007669"/>
    <property type="project" value="UniProtKB-UniRule"/>
</dbReference>
<feature type="binding site" evidence="6">
    <location>
        <position position="57"/>
    </location>
    <ligand>
        <name>substrate</name>
    </ligand>
</feature>
<organism evidence="7 8">
    <name type="scientific">Moraxella pluranimalium</name>
    <dbReference type="NCBI Taxonomy" id="470453"/>
    <lineage>
        <taxon>Bacteria</taxon>
        <taxon>Pseudomonadati</taxon>
        <taxon>Pseudomonadota</taxon>
        <taxon>Gammaproteobacteria</taxon>
        <taxon>Moraxellales</taxon>
        <taxon>Moraxellaceae</taxon>
        <taxon>Moraxella</taxon>
    </lineage>
</organism>
<name>A0A1T0CQR1_9GAMM</name>
<sequence length="176" mass="19694">MADFNQILDAGDVDGGIINVVVEIPTGSNHKIEWNRKLACFELDRVEPVAFAKPCNYGFIPQTLDEDGDELDALIITEQPLTTGIFLQAKVIGVMKFVDDGEVDDKIIVVPADDRNNGNAYNSLEDLPAQLIKQLEFHFNHYKDLKKAGTTKVEGFFGVDVAKEVIKESQKRWKEL</sequence>
<comment type="caution">
    <text evidence="7">The sequence shown here is derived from an EMBL/GenBank/DDBJ whole genome shotgun (WGS) entry which is preliminary data.</text>
</comment>
<dbReference type="AlphaFoldDB" id="A0A1T0CQR1"/>